<dbReference type="GO" id="GO:0003676">
    <property type="term" value="F:nucleic acid binding"/>
    <property type="evidence" value="ECO:0007669"/>
    <property type="project" value="InterPro"/>
</dbReference>
<dbReference type="AlphaFoldDB" id="A0A2A6BRS4"/>
<feature type="region of interest" description="Disordered" evidence="1">
    <location>
        <begin position="392"/>
        <end position="513"/>
    </location>
</feature>
<dbReference type="InterPro" id="IPR052338">
    <property type="entry name" value="Transposase_5"/>
</dbReference>
<dbReference type="PANTHER" id="PTHR23022">
    <property type="entry name" value="TRANSPOSABLE ELEMENT-RELATED"/>
    <property type="match status" value="1"/>
</dbReference>
<organism evidence="2 3">
    <name type="scientific">Pristionchus pacificus</name>
    <name type="common">Parasitic nematode worm</name>
    <dbReference type="NCBI Taxonomy" id="54126"/>
    <lineage>
        <taxon>Eukaryota</taxon>
        <taxon>Metazoa</taxon>
        <taxon>Ecdysozoa</taxon>
        <taxon>Nematoda</taxon>
        <taxon>Chromadorea</taxon>
        <taxon>Rhabditida</taxon>
        <taxon>Rhabditina</taxon>
        <taxon>Diplogasteromorpha</taxon>
        <taxon>Diplogasteroidea</taxon>
        <taxon>Neodiplogasteridae</taxon>
        <taxon>Pristionchus</taxon>
    </lineage>
</organism>
<dbReference type="Pfam" id="PF13358">
    <property type="entry name" value="DDE_3"/>
    <property type="match status" value="1"/>
</dbReference>
<reference evidence="2" key="2">
    <citation type="submission" date="2022-06" db="UniProtKB">
        <authorList>
            <consortium name="EnsemblMetazoa"/>
        </authorList>
    </citation>
    <scope>IDENTIFICATION</scope>
    <source>
        <strain evidence="2">PS312</strain>
    </source>
</reference>
<gene>
    <name evidence="2" type="primary">WBGene00280260</name>
</gene>
<dbReference type="OrthoDB" id="5854164at2759"/>
<keyword evidence="3" id="KW-1185">Reference proteome</keyword>
<feature type="compositionally biased region" description="Polar residues" evidence="1">
    <location>
        <begin position="418"/>
        <end position="431"/>
    </location>
</feature>
<dbReference type="InterPro" id="IPR036397">
    <property type="entry name" value="RNaseH_sf"/>
</dbReference>
<accession>A0A8R1UY32</accession>
<sequence>MALQNDRLFALHDEGKSMTEIAEIVGMDRRQVKTILESLTKTHDYHPYGLTDESKWPEIKARIIEMHRENKEVLTYKIIKEIKEKFNEKVGLYCVARVREEADVNRKQKKYGQFVREPNREKRVNWALAKKDEDDMFTNVFFADEASVEIENVSPYVWVFADDPYGHISQRVKHPQRVMIWLAISMMGATQIKILGPKENINAEVYVKIVEEYYIPSAKKLYGNRCRLAHDNARVHTAKYTTEKLAEMGVQVMPWPAESPDMMPVEHAFAHLKAKLRTHYKPKNKAELIEAILKFREEFLTKEYCRNTIRHIHTPTAQQKKDIQHKKVKPILQEHPEPAAARKRREMAQRKDIIAAQVEERTAEISAKRKRVTDARVERQVKQQLRKTGMISNDGEPILFPKPRPIPPPSLSTPADRATSSTPIPQFTPKSSRIGDMRAIKNTPIVPSRTGPTPLPGSNRRLCPARRDLSEEAGTSCRSPSPREMEDEDMPQLDDSRTVRRNPYAEDDDDMYD</sequence>
<evidence type="ECO:0000313" key="3">
    <source>
        <dbReference type="Proteomes" id="UP000005239"/>
    </source>
</evidence>
<accession>A0A2A6BRS4</accession>
<dbReference type="PANTHER" id="PTHR23022:SF134">
    <property type="entry name" value="TRANSPOSABLE ELEMENT TC1 TRANSPOSASE"/>
    <property type="match status" value="1"/>
</dbReference>
<dbReference type="EnsemblMetazoa" id="PPA41891.1">
    <property type="protein sequence ID" value="PPA41891.1"/>
    <property type="gene ID" value="WBGene00280260"/>
</dbReference>
<reference evidence="3" key="1">
    <citation type="journal article" date="2008" name="Nat. Genet.">
        <title>The Pristionchus pacificus genome provides a unique perspective on nematode lifestyle and parasitism.</title>
        <authorList>
            <person name="Dieterich C."/>
            <person name="Clifton S.W."/>
            <person name="Schuster L.N."/>
            <person name="Chinwalla A."/>
            <person name="Delehaunty K."/>
            <person name="Dinkelacker I."/>
            <person name="Fulton L."/>
            <person name="Fulton R."/>
            <person name="Godfrey J."/>
            <person name="Minx P."/>
            <person name="Mitreva M."/>
            <person name="Roeseler W."/>
            <person name="Tian H."/>
            <person name="Witte H."/>
            <person name="Yang S.P."/>
            <person name="Wilson R.K."/>
            <person name="Sommer R.J."/>
        </authorList>
    </citation>
    <scope>NUCLEOTIDE SEQUENCE [LARGE SCALE GENOMIC DNA]</scope>
    <source>
        <strain evidence="3">PS312</strain>
    </source>
</reference>
<dbReference type="Gene3D" id="3.30.420.10">
    <property type="entry name" value="Ribonuclease H-like superfamily/Ribonuclease H"/>
    <property type="match status" value="1"/>
</dbReference>
<evidence type="ECO:0000313" key="2">
    <source>
        <dbReference type="EnsemblMetazoa" id="PPA41891.1"/>
    </source>
</evidence>
<dbReference type="InterPro" id="IPR038717">
    <property type="entry name" value="Tc1-like_DDE_dom"/>
</dbReference>
<evidence type="ECO:0000256" key="1">
    <source>
        <dbReference type="SAM" id="MobiDB-lite"/>
    </source>
</evidence>
<feature type="compositionally biased region" description="Pro residues" evidence="1">
    <location>
        <begin position="400"/>
        <end position="411"/>
    </location>
</feature>
<name>A0A2A6BRS4_PRIPA</name>
<protein>
    <submittedName>
        <fullName evidence="2">DDE_3 domain-containing protein</fullName>
    </submittedName>
</protein>
<dbReference type="Proteomes" id="UP000005239">
    <property type="component" value="Unassembled WGS sequence"/>
</dbReference>
<proteinExistence type="predicted"/>